<protein>
    <recommendedName>
        <fullName evidence="3">STAS/SEC14 domain-containing protein</fullName>
    </recommendedName>
</protein>
<keyword evidence="2" id="KW-1185">Reference proteome</keyword>
<accession>A0ABW5WPB5</accession>
<comment type="caution">
    <text evidence="1">The sequence shown here is derived from an EMBL/GenBank/DDBJ whole genome shotgun (WGS) entry which is preliminary data.</text>
</comment>
<dbReference type="RefSeq" id="WP_183487399.1">
    <property type="nucleotide sequence ID" value="NZ_JBHUOV010000002.1"/>
</dbReference>
<sequence length="124" mass="14410">MVVELDFCVLKFTKNYIISTVNENIHLTESKAALISKEIVNYFKGNPFIYISHRIHNYTVEPHVYKIVSKNKNLLGIIVVSNDKSLIKKSISEKPLLNNQPFFEIFNDLEDALFWANTFSKKNE</sequence>
<evidence type="ECO:0008006" key="3">
    <source>
        <dbReference type="Google" id="ProtNLM"/>
    </source>
</evidence>
<evidence type="ECO:0000313" key="1">
    <source>
        <dbReference type="EMBL" id="MFD2823461.1"/>
    </source>
</evidence>
<gene>
    <name evidence="1" type="ORF">ACFS5M_07250</name>
</gene>
<organism evidence="1 2">
    <name type="scientific">Lacinutrix iliipiscaria</name>
    <dbReference type="NCBI Taxonomy" id="1230532"/>
    <lineage>
        <taxon>Bacteria</taxon>
        <taxon>Pseudomonadati</taxon>
        <taxon>Bacteroidota</taxon>
        <taxon>Flavobacteriia</taxon>
        <taxon>Flavobacteriales</taxon>
        <taxon>Flavobacteriaceae</taxon>
        <taxon>Lacinutrix</taxon>
    </lineage>
</organism>
<name>A0ABW5WPB5_9FLAO</name>
<proteinExistence type="predicted"/>
<evidence type="ECO:0000313" key="2">
    <source>
        <dbReference type="Proteomes" id="UP001597533"/>
    </source>
</evidence>
<reference evidence="2" key="1">
    <citation type="journal article" date="2019" name="Int. J. Syst. Evol. Microbiol.">
        <title>The Global Catalogue of Microorganisms (GCM) 10K type strain sequencing project: providing services to taxonomists for standard genome sequencing and annotation.</title>
        <authorList>
            <consortium name="The Broad Institute Genomics Platform"/>
            <consortium name="The Broad Institute Genome Sequencing Center for Infectious Disease"/>
            <person name="Wu L."/>
            <person name="Ma J."/>
        </authorList>
    </citation>
    <scope>NUCLEOTIDE SEQUENCE [LARGE SCALE GENOMIC DNA]</scope>
    <source>
        <strain evidence="2">KCTC 32141</strain>
    </source>
</reference>
<dbReference type="Proteomes" id="UP001597533">
    <property type="component" value="Unassembled WGS sequence"/>
</dbReference>
<dbReference type="EMBL" id="JBHUOV010000002">
    <property type="protein sequence ID" value="MFD2823461.1"/>
    <property type="molecule type" value="Genomic_DNA"/>
</dbReference>